<dbReference type="PROSITE" id="PS51257">
    <property type="entry name" value="PROKAR_LIPOPROTEIN"/>
    <property type="match status" value="1"/>
</dbReference>
<feature type="compositionally biased region" description="Polar residues" evidence="1">
    <location>
        <begin position="72"/>
        <end position="98"/>
    </location>
</feature>
<feature type="region of interest" description="Disordered" evidence="1">
    <location>
        <begin position="31"/>
        <end position="149"/>
    </location>
</feature>
<evidence type="ECO:0000256" key="2">
    <source>
        <dbReference type="SAM" id="SignalP"/>
    </source>
</evidence>
<feature type="chain" id="PRO_5036377037" description="Lipoprotein" evidence="2">
    <location>
        <begin position="24"/>
        <end position="149"/>
    </location>
</feature>
<dbReference type="EMBL" id="LR739237">
    <property type="protein sequence ID" value="VZS00421.1"/>
    <property type="molecule type" value="Genomic_DNA"/>
</dbReference>
<name>A0A654IIQ1_9MOLU</name>
<dbReference type="AlphaFoldDB" id="A0A654IIQ1"/>
<evidence type="ECO:0000313" key="4">
    <source>
        <dbReference type="EMBL" id="VZS00421.1"/>
    </source>
</evidence>
<evidence type="ECO:0000256" key="1">
    <source>
        <dbReference type="SAM" id="MobiDB-lite"/>
    </source>
</evidence>
<keyword evidence="2" id="KW-0732">Signal</keyword>
<evidence type="ECO:0000313" key="3">
    <source>
        <dbReference type="EMBL" id="VZR98019.1"/>
    </source>
</evidence>
<feature type="signal peptide" evidence="2">
    <location>
        <begin position="1"/>
        <end position="23"/>
    </location>
</feature>
<sequence>MIKLLTLLGLISIVVSTASVVIACTDKIPATSNNNTSFEYPKEMDKKSEEPKMGDGSTGQPKVSEITIEQPRPNNNPIESSLDSGNISAQPSGSSKTNRAIAPESTPGKHLETPKSGQGTSLSNSSPGRTPSSSSNIDNLDLEEHNIGQ</sequence>
<proteinExistence type="predicted"/>
<evidence type="ECO:0008006" key="5">
    <source>
        <dbReference type="Google" id="ProtNLM"/>
    </source>
</evidence>
<accession>A0A654IIQ1</accession>
<protein>
    <recommendedName>
        <fullName evidence="5">Lipoprotein</fullName>
    </recommendedName>
</protein>
<dbReference type="EMBL" id="LR739235">
    <property type="protein sequence ID" value="VZR98019.1"/>
    <property type="molecule type" value="Genomic_DNA"/>
</dbReference>
<feature type="compositionally biased region" description="Low complexity" evidence="1">
    <location>
        <begin position="121"/>
        <end position="135"/>
    </location>
</feature>
<organism evidence="3">
    <name type="scientific">Mycoplasma feriruminatoris</name>
    <dbReference type="NCBI Taxonomy" id="1179777"/>
    <lineage>
        <taxon>Bacteria</taxon>
        <taxon>Bacillati</taxon>
        <taxon>Mycoplasmatota</taxon>
        <taxon>Mollicutes</taxon>
        <taxon>Mycoplasmataceae</taxon>
        <taxon>Mycoplasma</taxon>
    </lineage>
</organism>
<reference evidence="3" key="1">
    <citation type="submission" date="2019-11" db="EMBL/GenBank/DDBJ databases">
        <authorList>
            <person name="Falquet L."/>
            <person name="Falquet L."/>
        </authorList>
    </citation>
    <scope>NUCLEOTIDE SEQUENCE</scope>
    <source>
        <strain evidence="4">14/OD_0492</strain>
        <strain evidence="3">8756-13</strain>
    </source>
</reference>
<gene>
    <name evidence="3" type="ORF">MF5295_00581</name>
    <name evidence="4" type="ORF">MF5582_00588</name>
</gene>
<feature type="compositionally biased region" description="Basic and acidic residues" evidence="1">
    <location>
        <begin position="40"/>
        <end position="53"/>
    </location>
</feature>